<evidence type="ECO:0000256" key="2">
    <source>
        <dbReference type="SAM" id="Phobius"/>
    </source>
</evidence>
<keyword evidence="4" id="KW-1185">Reference proteome</keyword>
<feature type="region of interest" description="Disordered" evidence="1">
    <location>
        <begin position="281"/>
        <end position="318"/>
    </location>
</feature>
<evidence type="ECO:0000313" key="4">
    <source>
        <dbReference type="Proteomes" id="UP000215902"/>
    </source>
</evidence>
<proteinExistence type="predicted"/>
<accession>A0A267E6C4</accession>
<dbReference type="EMBL" id="NIVC01002525">
    <property type="protein sequence ID" value="PAA57133.1"/>
    <property type="molecule type" value="Genomic_DNA"/>
</dbReference>
<reference evidence="3 4" key="1">
    <citation type="submission" date="2017-06" db="EMBL/GenBank/DDBJ databases">
        <title>A platform for efficient transgenesis in Macrostomum lignano, a flatworm model organism for stem cell research.</title>
        <authorList>
            <person name="Berezikov E."/>
        </authorList>
    </citation>
    <scope>NUCLEOTIDE SEQUENCE [LARGE SCALE GENOMIC DNA]</scope>
    <source>
        <strain evidence="3">DV1</strain>
        <tissue evidence="3">Whole organism</tissue>
    </source>
</reference>
<feature type="non-terminal residue" evidence="3">
    <location>
        <position position="1"/>
    </location>
</feature>
<feature type="region of interest" description="Disordered" evidence="1">
    <location>
        <begin position="448"/>
        <end position="485"/>
    </location>
</feature>
<dbReference type="AlphaFoldDB" id="A0A267E6C4"/>
<organism evidence="3 4">
    <name type="scientific">Macrostomum lignano</name>
    <dbReference type="NCBI Taxonomy" id="282301"/>
    <lineage>
        <taxon>Eukaryota</taxon>
        <taxon>Metazoa</taxon>
        <taxon>Spiralia</taxon>
        <taxon>Lophotrochozoa</taxon>
        <taxon>Platyhelminthes</taxon>
        <taxon>Rhabditophora</taxon>
        <taxon>Macrostomorpha</taxon>
        <taxon>Macrostomida</taxon>
        <taxon>Macrostomidae</taxon>
        <taxon>Macrostomum</taxon>
    </lineage>
</organism>
<feature type="compositionally biased region" description="Polar residues" evidence="1">
    <location>
        <begin position="449"/>
        <end position="460"/>
    </location>
</feature>
<keyword evidence="2" id="KW-0472">Membrane</keyword>
<dbReference type="Proteomes" id="UP000215902">
    <property type="component" value="Unassembled WGS sequence"/>
</dbReference>
<feature type="compositionally biased region" description="Low complexity" evidence="1">
    <location>
        <begin position="300"/>
        <end position="315"/>
    </location>
</feature>
<keyword evidence="2" id="KW-1133">Transmembrane helix</keyword>
<comment type="caution">
    <text evidence="3">The sequence shown here is derived from an EMBL/GenBank/DDBJ whole genome shotgun (WGS) entry which is preliminary data.</text>
</comment>
<feature type="region of interest" description="Disordered" evidence="1">
    <location>
        <begin position="248"/>
        <end position="267"/>
    </location>
</feature>
<sequence>QYFLLAATKPVAMPAQVVAILFIISVLVATSLTAASTKSTSGAAVAANKLSCNFDERHCCDFTMQGWRVASEGQMRLLCAVSDTKAGELTNEITVEGSSSLHLCLQVRYRIKTQRQQQQNPPLSLSINDQQVWSVDWPSSLGGQDSSSFNSSLSQASPSWQISHLSISLRPSSATNGRRRHTLSLRGFDGACLDALSADSSGRCPITRQPLLWLLLDQRVWLATSLCLMGLCLIVGLAASLLLSRRKGSGTRVQGRGGNGGDAVVGPRVRAQPVRLSQVLLSSPAPPLRRQSSQLHRQHPYQQQQQQQQPLQQQQNSNRLSVHLQHNRTPSNGSGNFPLPDTVAFRSARPISVPPGCTFLLGSSMTSSSTPAAATATVEPLAEGVESPVAEVSLTMASTLPRRPLPAVAADFTESNTAATNSSRPVSSTFVPAGVGGFGFVLGTGIRPVSSSTPGRSTNLEPGAGTTNSTTNDTHTTDDANEGAG</sequence>
<feature type="transmembrane region" description="Helical" evidence="2">
    <location>
        <begin position="220"/>
        <end position="243"/>
    </location>
</feature>
<gene>
    <name evidence="3" type="ORF">BOX15_Mlig008701g1</name>
</gene>
<name>A0A267E6C4_9PLAT</name>
<evidence type="ECO:0000256" key="1">
    <source>
        <dbReference type="SAM" id="MobiDB-lite"/>
    </source>
</evidence>
<keyword evidence="2" id="KW-0812">Transmembrane</keyword>
<protein>
    <submittedName>
        <fullName evidence="3">Uncharacterized protein</fullName>
    </submittedName>
</protein>
<evidence type="ECO:0000313" key="3">
    <source>
        <dbReference type="EMBL" id="PAA57133.1"/>
    </source>
</evidence>